<evidence type="ECO:0000256" key="3">
    <source>
        <dbReference type="ARBA" id="ARBA00011738"/>
    </source>
</evidence>
<name>A0ABW0LE93_9BURK</name>
<organism evidence="10 11">
    <name type="scientific">Massilia niabensis</name>
    <dbReference type="NCBI Taxonomy" id="544910"/>
    <lineage>
        <taxon>Bacteria</taxon>
        <taxon>Pseudomonadati</taxon>
        <taxon>Pseudomonadota</taxon>
        <taxon>Betaproteobacteria</taxon>
        <taxon>Burkholderiales</taxon>
        <taxon>Oxalobacteraceae</taxon>
        <taxon>Telluria group</taxon>
        <taxon>Massilia</taxon>
    </lineage>
</organism>
<comment type="cofactor">
    <cofactor evidence="1">
        <name>FAD</name>
        <dbReference type="ChEBI" id="CHEBI:57692"/>
    </cofactor>
</comment>
<feature type="domain" description="Acyl-CoA dehydrogenase/oxidase N-terminal" evidence="9">
    <location>
        <begin position="9"/>
        <end position="124"/>
    </location>
</feature>
<dbReference type="InterPro" id="IPR036250">
    <property type="entry name" value="AcylCo_DH-like_C"/>
</dbReference>
<keyword evidence="4" id="KW-0285">Flavoprotein</keyword>
<dbReference type="InterPro" id="IPR037069">
    <property type="entry name" value="AcylCoA_DH/ox_N_sf"/>
</dbReference>
<dbReference type="Proteomes" id="UP001596050">
    <property type="component" value="Unassembled WGS sequence"/>
</dbReference>
<dbReference type="InterPro" id="IPR009100">
    <property type="entry name" value="AcylCoA_DH/oxidase_NM_dom_sf"/>
</dbReference>
<dbReference type="Pfam" id="PF02770">
    <property type="entry name" value="Acyl-CoA_dh_M"/>
    <property type="match status" value="1"/>
</dbReference>
<gene>
    <name evidence="10" type="ORF">ACFPN5_24980</name>
</gene>
<dbReference type="InterPro" id="IPR006091">
    <property type="entry name" value="Acyl-CoA_Oxase/DH_mid-dom"/>
</dbReference>
<evidence type="ECO:0000256" key="1">
    <source>
        <dbReference type="ARBA" id="ARBA00001974"/>
    </source>
</evidence>
<dbReference type="EC" id="1.-.-.-" evidence="10"/>
<dbReference type="InterPro" id="IPR046373">
    <property type="entry name" value="Acyl-CoA_Oxase/DH_mid-dom_sf"/>
</dbReference>
<dbReference type="PANTHER" id="PTHR48083">
    <property type="entry name" value="MEDIUM-CHAIN SPECIFIC ACYL-COA DEHYDROGENASE, MITOCHONDRIAL-RELATED"/>
    <property type="match status" value="1"/>
</dbReference>
<dbReference type="CDD" id="cd00567">
    <property type="entry name" value="ACAD"/>
    <property type="match status" value="1"/>
</dbReference>
<dbReference type="Gene3D" id="2.40.110.10">
    <property type="entry name" value="Butyryl-CoA Dehydrogenase, subunit A, domain 2"/>
    <property type="match status" value="1"/>
</dbReference>
<evidence type="ECO:0000256" key="2">
    <source>
        <dbReference type="ARBA" id="ARBA00009347"/>
    </source>
</evidence>
<evidence type="ECO:0000259" key="7">
    <source>
        <dbReference type="Pfam" id="PF00441"/>
    </source>
</evidence>
<dbReference type="InterPro" id="IPR013786">
    <property type="entry name" value="AcylCoA_DH/ox_N"/>
</dbReference>
<dbReference type="SUPFAM" id="SSF56645">
    <property type="entry name" value="Acyl-CoA dehydrogenase NM domain-like"/>
    <property type="match status" value="1"/>
</dbReference>
<proteinExistence type="inferred from homology"/>
<evidence type="ECO:0000256" key="6">
    <source>
        <dbReference type="ARBA" id="ARBA00023002"/>
    </source>
</evidence>
<feature type="domain" description="Acyl-CoA oxidase/dehydrogenase middle" evidence="8">
    <location>
        <begin position="129"/>
        <end position="205"/>
    </location>
</feature>
<evidence type="ECO:0000259" key="8">
    <source>
        <dbReference type="Pfam" id="PF02770"/>
    </source>
</evidence>
<accession>A0ABW0LE93</accession>
<evidence type="ECO:0000259" key="9">
    <source>
        <dbReference type="Pfam" id="PF02771"/>
    </source>
</evidence>
<evidence type="ECO:0000313" key="10">
    <source>
        <dbReference type="EMBL" id="MFC5463073.1"/>
    </source>
</evidence>
<dbReference type="GO" id="GO:0016491">
    <property type="term" value="F:oxidoreductase activity"/>
    <property type="evidence" value="ECO:0007669"/>
    <property type="project" value="UniProtKB-KW"/>
</dbReference>
<keyword evidence="11" id="KW-1185">Reference proteome</keyword>
<dbReference type="EMBL" id="JBHSMU010000019">
    <property type="protein sequence ID" value="MFC5463073.1"/>
    <property type="molecule type" value="Genomic_DNA"/>
</dbReference>
<comment type="caution">
    <text evidence="10">The sequence shown here is derived from an EMBL/GenBank/DDBJ whole genome shotgun (WGS) entry which is preliminary data.</text>
</comment>
<evidence type="ECO:0000256" key="5">
    <source>
        <dbReference type="ARBA" id="ARBA00022827"/>
    </source>
</evidence>
<keyword evidence="5" id="KW-0274">FAD</keyword>
<evidence type="ECO:0000313" key="11">
    <source>
        <dbReference type="Proteomes" id="UP001596050"/>
    </source>
</evidence>
<protein>
    <submittedName>
        <fullName evidence="10">Acyl-CoA dehydrogenase family protein</fullName>
        <ecNumber evidence="10">1.-.-.-</ecNumber>
    </submittedName>
</protein>
<dbReference type="Pfam" id="PF02771">
    <property type="entry name" value="Acyl-CoA_dh_N"/>
    <property type="match status" value="1"/>
</dbReference>
<evidence type="ECO:0000256" key="4">
    <source>
        <dbReference type="ARBA" id="ARBA00022630"/>
    </source>
</evidence>
<reference evidence="11" key="1">
    <citation type="journal article" date="2019" name="Int. J. Syst. Evol. Microbiol.">
        <title>The Global Catalogue of Microorganisms (GCM) 10K type strain sequencing project: providing services to taxonomists for standard genome sequencing and annotation.</title>
        <authorList>
            <consortium name="The Broad Institute Genomics Platform"/>
            <consortium name="The Broad Institute Genome Sequencing Center for Infectious Disease"/>
            <person name="Wu L."/>
            <person name="Ma J."/>
        </authorList>
    </citation>
    <scope>NUCLEOTIDE SEQUENCE [LARGE SCALE GENOMIC DNA]</scope>
    <source>
        <strain evidence="11">KACC 12649</strain>
    </source>
</reference>
<keyword evidence="6 10" id="KW-0560">Oxidoreductase</keyword>
<dbReference type="RefSeq" id="WP_379786553.1">
    <property type="nucleotide sequence ID" value="NZ_JBHSMU010000019.1"/>
</dbReference>
<comment type="subunit">
    <text evidence="3">Homodimer.</text>
</comment>
<dbReference type="InterPro" id="IPR009075">
    <property type="entry name" value="AcylCo_DH/oxidase_C"/>
</dbReference>
<sequence>MDISKASAKARELVERVEAFICEEVIPYEKDPRNHGHGPSEDLVRELRARARAAGLLAPQLPKEWGGYGLSHTETAAVFRASGYSPLGPVAMNIMAPDEGNMHLLEKVATVEQKERFLRPLADGTARSAFLMTEPDGGAGSDPSMMKTVAVERDGEWIISGRKWLITGAEGASVGIIMAKTGDKATMFLIDMETPGMQIERILDTIDNSMPGGHAVINLVDVRVPADQVLGAVDEGFKYAQVRLAPARLTHCMRWWGTAKRSHDIASRYACNRQAFGKALVEHEGVGFMLADNEIELKQAELMIDWCASVLDDGKLGTVESSMAKVAVSEALFRVVDRCVQVLGGLGVTRDTVVEQAFREIRAFRIYDGPSEVHRWSLAKGVKHRYKDRTATAANPA</sequence>
<comment type="similarity">
    <text evidence="2">Belongs to the acyl-CoA dehydrogenase family.</text>
</comment>
<dbReference type="Gene3D" id="1.10.540.10">
    <property type="entry name" value="Acyl-CoA dehydrogenase/oxidase, N-terminal domain"/>
    <property type="match status" value="1"/>
</dbReference>
<feature type="domain" description="Acyl-CoA dehydrogenase/oxidase C-terminal" evidence="7">
    <location>
        <begin position="234"/>
        <end position="382"/>
    </location>
</feature>
<dbReference type="PANTHER" id="PTHR48083:SF13">
    <property type="entry name" value="ACYL-COA DEHYDROGENASE FAMILY MEMBER 11"/>
    <property type="match status" value="1"/>
</dbReference>
<dbReference type="Gene3D" id="1.20.140.10">
    <property type="entry name" value="Butyryl-CoA Dehydrogenase, subunit A, domain 3"/>
    <property type="match status" value="1"/>
</dbReference>
<dbReference type="Pfam" id="PF00441">
    <property type="entry name" value="Acyl-CoA_dh_1"/>
    <property type="match status" value="1"/>
</dbReference>
<dbReference type="InterPro" id="IPR050741">
    <property type="entry name" value="Acyl-CoA_dehydrogenase"/>
</dbReference>
<dbReference type="SUPFAM" id="SSF47203">
    <property type="entry name" value="Acyl-CoA dehydrogenase C-terminal domain-like"/>
    <property type="match status" value="1"/>
</dbReference>